<comment type="caution">
    <text evidence="1">The sequence shown here is derived from an EMBL/GenBank/DDBJ whole genome shotgun (WGS) entry which is preliminary data.</text>
</comment>
<keyword evidence="1" id="KW-0808">Transferase</keyword>
<name>A0A1Y3ME95_9BACI</name>
<dbReference type="Proteomes" id="UP000195321">
    <property type="component" value="Unassembled WGS sequence"/>
</dbReference>
<dbReference type="AlphaFoldDB" id="A0A1Y3ME95"/>
<evidence type="ECO:0000313" key="2">
    <source>
        <dbReference type="Proteomes" id="UP000195321"/>
    </source>
</evidence>
<dbReference type="GO" id="GO:0016740">
    <property type="term" value="F:transferase activity"/>
    <property type="evidence" value="ECO:0007669"/>
    <property type="project" value="UniProtKB-KW"/>
</dbReference>
<evidence type="ECO:0000313" key="1">
    <source>
        <dbReference type="EMBL" id="OUM46750.1"/>
    </source>
</evidence>
<protein>
    <submittedName>
        <fullName evidence="1">Glycosyl transferase family 2</fullName>
    </submittedName>
</protein>
<dbReference type="SUPFAM" id="SSF53474">
    <property type="entry name" value="alpha/beta-Hydrolases"/>
    <property type="match status" value="1"/>
</dbReference>
<organism evidence="1 2">
    <name type="scientific">Bacillus pseudomycoides</name>
    <dbReference type="NCBI Taxonomy" id="64104"/>
    <lineage>
        <taxon>Bacteria</taxon>
        <taxon>Bacillati</taxon>
        <taxon>Bacillota</taxon>
        <taxon>Bacilli</taxon>
        <taxon>Bacillales</taxon>
        <taxon>Bacillaceae</taxon>
        <taxon>Bacillus</taxon>
        <taxon>Bacillus cereus group</taxon>
    </lineage>
</organism>
<accession>A0A1Y3ME95</accession>
<dbReference type="InterPro" id="IPR029058">
    <property type="entry name" value="AB_hydrolase_fold"/>
</dbReference>
<gene>
    <name evidence="1" type="ORF">BW425_21805</name>
</gene>
<sequence length="284" mass="32766">MLSQYKKIKISYDELDKISLNRIEPFILHIEWNNVCYEFLIRIKPNASNVLVFGSGAGGFQEESIGPPIFHRHSWMVEFEDTVIYYNDPTLYLGEISLGWGQGTIDRFYLKDIAIILMKIFKKLKFNQKNVLFYGSSGGGFMSLILAGYVKGSTALVNNPQTILTNWIPVPVNQVFSLSYPGYSREYIEKHFGYRINVIDFYKKIKYVPNIYFLQNVAFEFDVKNHLMPFISQLKEMDENLAVNTIQIDLYYDKKAGHAAVGKNETIGYINKIKPNKNMEGIKS</sequence>
<dbReference type="EMBL" id="MWPX01000035">
    <property type="protein sequence ID" value="OUM46750.1"/>
    <property type="molecule type" value="Genomic_DNA"/>
</dbReference>
<proteinExistence type="predicted"/>
<reference evidence="1 2" key="1">
    <citation type="submission" date="2017-02" db="EMBL/GenBank/DDBJ databases">
        <title>Bacillus pseudomycoides isolate FSL K6-0042.</title>
        <authorList>
            <person name="Kovac J."/>
        </authorList>
    </citation>
    <scope>NUCLEOTIDE SEQUENCE [LARGE SCALE GENOMIC DNA]</scope>
    <source>
        <strain evidence="1 2">FSL K6-0042</strain>
    </source>
</reference>